<feature type="transmembrane region" description="Helical" evidence="1">
    <location>
        <begin position="25"/>
        <end position="47"/>
    </location>
</feature>
<accession>A0ABU2DUL4</accession>
<dbReference type="RefSeq" id="WP_310549187.1">
    <property type="nucleotide sequence ID" value="NZ_JAVKGR010000018.1"/>
</dbReference>
<evidence type="ECO:0008006" key="4">
    <source>
        <dbReference type="Google" id="ProtNLM"/>
    </source>
</evidence>
<dbReference type="Proteomes" id="UP001251870">
    <property type="component" value="Unassembled WGS sequence"/>
</dbReference>
<keyword evidence="3" id="KW-1185">Reference proteome</keyword>
<evidence type="ECO:0000313" key="3">
    <source>
        <dbReference type="Proteomes" id="UP001251870"/>
    </source>
</evidence>
<keyword evidence="1" id="KW-0472">Membrane</keyword>
<organism evidence="2 3">
    <name type="scientific">Nesterenkonia aerolata</name>
    <dbReference type="NCBI Taxonomy" id="3074079"/>
    <lineage>
        <taxon>Bacteria</taxon>
        <taxon>Bacillati</taxon>
        <taxon>Actinomycetota</taxon>
        <taxon>Actinomycetes</taxon>
        <taxon>Micrococcales</taxon>
        <taxon>Micrococcaceae</taxon>
        <taxon>Nesterenkonia</taxon>
    </lineage>
</organism>
<sequence>MNGTTKGTMRRRVVALRGEEGQSTVLFLGMMLLVLSVTAVVIGATAVNLEARRLLAAADGAASAASLSATASGDVRPTVSEGQALAAAEEYLHTSGAQERFDGVEITAVQVTDGGRTAHIELSTTAELPLISQMLPAEVPVSAESHARVILRR</sequence>
<dbReference type="EMBL" id="JAVKGR010000018">
    <property type="protein sequence ID" value="MDR8020206.1"/>
    <property type="molecule type" value="Genomic_DNA"/>
</dbReference>
<protein>
    <recommendedName>
        <fullName evidence="4">Flp pilus-assembly TadE/G-like protein</fullName>
    </recommendedName>
</protein>
<keyword evidence="1" id="KW-1133">Transmembrane helix</keyword>
<evidence type="ECO:0000256" key="1">
    <source>
        <dbReference type="SAM" id="Phobius"/>
    </source>
</evidence>
<comment type="caution">
    <text evidence="2">The sequence shown here is derived from an EMBL/GenBank/DDBJ whole genome shotgun (WGS) entry which is preliminary data.</text>
</comment>
<keyword evidence="1" id="KW-0812">Transmembrane</keyword>
<evidence type="ECO:0000313" key="2">
    <source>
        <dbReference type="EMBL" id="MDR8020206.1"/>
    </source>
</evidence>
<proteinExistence type="predicted"/>
<name>A0ABU2DUL4_9MICC</name>
<gene>
    <name evidence="2" type="ORF">RIL96_11595</name>
</gene>
<reference evidence="2 3" key="1">
    <citation type="submission" date="2023-09" db="EMBL/GenBank/DDBJ databases">
        <title>Description of three actinobacteria isolated from air of manufacturing shop in a pharmaceutical factory.</title>
        <authorList>
            <person name="Zhang D.-F."/>
        </authorList>
    </citation>
    <scope>NUCLEOTIDE SEQUENCE [LARGE SCALE GENOMIC DNA]</scope>
    <source>
        <strain evidence="2 3">LY-0111</strain>
    </source>
</reference>